<evidence type="ECO:0000313" key="2">
    <source>
        <dbReference type="WBParaSite" id="ALUE_0001553301-mRNA-1"/>
    </source>
</evidence>
<protein>
    <submittedName>
        <fullName evidence="2">Autophagy protein 5</fullName>
    </submittedName>
</protein>
<name>A0A0M3ICD2_ASCLU</name>
<proteinExistence type="predicted"/>
<dbReference type="PANTHER" id="PTHR15678">
    <property type="entry name" value="ANTIGEN MLAA-22-RELATED"/>
    <property type="match status" value="1"/>
</dbReference>
<organism evidence="1 2">
    <name type="scientific">Ascaris lumbricoides</name>
    <name type="common">Giant roundworm</name>
    <dbReference type="NCBI Taxonomy" id="6252"/>
    <lineage>
        <taxon>Eukaryota</taxon>
        <taxon>Metazoa</taxon>
        <taxon>Ecdysozoa</taxon>
        <taxon>Nematoda</taxon>
        <taxon>Chromadorea</taxon>
        <taxon>Rhabditida</taxon>
        <taxon>Spirurina</taxon>
        <taxon>Ascaridomorpha</taxon>
        <taxon>Ascaridoidea</taxon>
        <taxon>Ascarididae</taxon>
        <taxon>Ascaris</taxon>
    </lineage>
</organism>
<dbReference type="Proteomes" id="UP000036681">
    <property type="component" value="Unplaced"/>
</dbReference>
<dbReference type="InterPro" id="IPR045167">
    <property type="entry name" value="Hobbit"/>
</dbReference>
<sequence>MDLGRAEFKNLFNRTNKVWAWSADSLAFLFPYGYNFAAAFDENASLQMNDDPFEVQLQTNYELMVDEVYECERRRQMLDQKLEQLRKAHPLLPPFIIGNRSIRNCTVILPEPWGEYIVDRNMCPLKYYYDIEYELQEHDSYRPFRSTHLDLILNLEVKPQSELTSDSQYPQILLYANTFRWLEFLKAELQEHDSYRPFRSTHLDLILNLEVKPQSELTSDSQYPQILLYANTFRWLEFLKAGYFSFD</sequence>
<dbReference type="AlphaFoldDB" id="A0A0M3ICD2"/>
<keyword evidence="1" id="KW-1185">Reference proteome</keyword>
<dbReference type="PANTHER" id="PTHR15678:SF6">
    <property type="entry name" value="BRIDGE-LIKE LIPID TRANSFER PROTEIN FAMILY MEMBER 2"/>
    <property type="match status" value="1"/>
</dbReference>
<evidence type="ECO:0000313" key="1">
    <source>
        <dbReference type="Proteomes" id="UP000036681"/>
    </source>
</evidence>
<accession>A0A0M3ICD2</accession>
<reference evidence="2" key="1">
    <citation type="submission" date="2016-05" db="UniProtKB">
        <authorList>
            <consortium name="WormBaseParasite"/>
        </authorList>
    </citation>
    <scope>IDENTIFICATION</scope>
</reference>
<dbReference type="Pfam" id="PF10344">
    <property type="entry name" value="Hobbit"/>
    <property type="match status" value="3"/>
</dbReference>
<dbReference type="WBParaSite" id="ALUE_0001553301-mRNA-1">
    <property type="protein sequence ID" value="ALUE_0001553301-mRNA-1"/>
    <property type="gene ID" value="ALUE_0001553301"/>
</dbReference>